<keyword evidence="4" id="KW-0808">Transferase</keyword>
<dbReference type="Gene3D" id="3.90.550.10">
    <property type="entry name" value="Spore Coat Polysaccharide Biosynthesis Protein SpsA, Chain A"/>
    <property type="match status" value="1"/>
</dbReference>
<dbReference type="InterPro" id="IPR001173">
    <property type="entry name" value="Glyco_trans_2-like"/>
</dbReference>
<dbReference type="Proteomes" id="UP001205311">
    <property type="component" value="Unassembled WGS sequence"/>
</dbReference>
<keyword evidence="3" id="KW-0328">Glycosyltransferase</keyword>
<protein>
    <submittedName>
        <fullName evidence="6">Glycosyltransferase, GT2 family</fullName>
    </submittedName>
</protein>
<name>A0ABT1HRH1_STRSD</name>
<evidence type="ECO:0000259" key="5">
    <source>
        <dbReference type="Pfam" id="PF00535"/>
    </source>
</evidence>
<evidence type="ECO:0000313" key="7">
    <source>
        <dbReference type="Proteomes" id="UP001205311"/>
    </source>
</evidence>
<organism evidence="6 7">
    <name type="scientific">Streptoalloteichus tenebrarius (strain ATCC 17920 / DSM 40477 / JCM 4838 / CBS 697.72 / NBRC 16177 / NCIMB 11028 / NRRL B-12390 / A12253. 1 / ISP 5477)</name>
    <name type="common">Streptomyces tenebrarius</name>
    <dbReference type="NCBI Taxonomy" id="1933"/>
    <lineage>
        <taxon>Bacteria</taxon>
        <taxon>Bacillati</taxon>
        <taxon>Actinomycetota</taxon>
        <taxon>Actinomycetes</taxon>
        <taxon>Pseudonocardiales</taxon>
        <taxon>Pseudonocardiaceae</taxon>
        <taxon>Streptoalloteichus</taxon>
    </lineage>
</organism>
<comment type="caution">
    <text evidence="6">The sequence shown here is derived from an EMBL/GenBank/DDBJ whole genome shotgun (WGS) entry which is preliminary data.</text>
</comment>
<gene>
    <name evidence="6" type="ORF">LX15_001802</name>
</gene>
<keyword evidence="7" id="KW-1185">Reference proteome</keyword>
<comment type="similarity">
    <text evidence="2">Belongs to the glycosyltransferase 2 family.</text>
</comment>
<feature type="domain" description="Glycosyltransferase 2-like" evidence="5">
    <location>
        <begin position="10"/>
        <end position="121"/>
    </location>
</feature>
<sequence>MSTPASVAAVVVTYNRKDKVTKVLDHVLSQTRKPDWVLVVDNASTDGTPEVLARYTEHEHVRLLRLEENTGGAGGFAHGMSKAYELGADFVWIMDDDCYPNEDALEELVNGHAKAEEAMGMQLPYACSVVKWTDGDICEMNNPGTTWDWGRLLAKGVDGVLTTYCSFVSVLVPRWAMTRFGLPLKEYFIWFDDAEYTLRLSKAGPGVQCLRSVVVHDLGTNRGVNFADINHSNIWKFEYGARNEASYRLHHEDFGAFLRVVQRALRGMREGRVAWPLRLRVLKALARGVRFNPKPEFPRSVL</sequence>
<dbReference type="SUPFAM" id="SSF53448">
    <property type="entry name" value="Nucleotide-diphospho-sugar transferases"/>
    <property type="match status" value="1"/>
</dbReference>
<accession>A0ABT1HRH1</accession>
<evidence type="ECO:0000256" key="4">
    <source>
        <dbReference type="ARBA" id="ARBA00022679"/>
    </source>
</evidence>
<dbReference type="RefSeq" id="WP_253669041.1">
    <property type="nucleotide sequence ID" value="NZ_JAMTCP010000006.1"/>
</dbReference>
<proteinExistence type="inferred from homology"/>
<dbReference type="PANTHER" id="PTHR43179">
    <property type="entry name" value="RHAMNOSYLTRANSFERASE WBBL"/>
    <property type="match status" value="1"/>
</dbReference>
<dbReference type="PANTHER" id="PTHR43179:SF12">
    <property type="entry name" value="GALACTOFURANOSYLTRANSFERASE GLFT2"/>
    <property type="match status" value="1"/>
</dbReference>
<evidence type="ECO:0000256" key="3">
    <source>
        <dbReference type="ARBA" id="ARBA00022676"/>
    </source>
</evidence>
<evidence type="ECO:0000313" key="6">
    <source>
        <dbReference type="EMBL" id="MCP2258115.1"/>
    </source>
</evidence>
<reference evidence="6 7" key="1">
    <citation type="submission" date="2022-06" db="EMBL/GenBank/DDBJ databases">
        <title>Genomic Encyclopedia of Archaeal and Bacterial Type Strains, Phase II (KMG-II): from individual species to whole genera.</title>
        <authorList>
            <person name="Goeker M."/>
        </authorList>
    </citation>
    <scope>NUCLEOTIDE SEQUENCE [LARGE SCALE GENOMIC DNA]</scope>
    <source>
        <strain evidence="6 7">DSM 40477</strain>
    </source>
</reference>
<dbReference type="Pfam" id="PF00535">
    <property type="entry name" value="Glycos_transf_2"/>
    <property type="match status" value="1"/>
</dbReference>
<dbReference type="CDD" id="cd04185">
    <property type="entry name" value="GT_2_like_b"/>
    <property type="match status" value="1"/>
</dbReference>
<dbReference type="EMBL" id="JAMTCP010000006">
    <property type="protein sequence ID" value="MCP2258115.1"/>
    <property type="molecule type" value="Genomic_DNA"/>
</dbReference>
<comment type="pathway">
    <text evidence="1">Cell wall biogenesis; cell wall polysaccharide biosynthesis.</text>
</comment>
<evidence type="ECO:0000256" key="1">
    <source>
        <dbReference type="ARBA" id="ARBA00004776"/>
    </source>
</evidence>
<evidence type="ECO:0000256" key="2">
    <source>
        <dbReference type="ARBA" id="ARBA00006739"/>
    </source>
</evidence>
<dbReference type="InterPro" id="IPR029044">
    <property type="entry name" value="Nucleotide-diphossugar_trans"/>
</dbReference>